<dbReference type="Proteomes" id="UP001232163">
    <property type="component" value="Unassembled WGS sequence"/>
</dbReference>
<dbReference type="SMART" id="SM00382">
    <property type="entry name" value="AAA"/>
    <property type="match status" value="1"/>
</dbReference>
<dbReference type="PROSITE" id="PS50893">
    <property type="entry name" value="ABC_TRANSPORTER_2"/>
    <property type="match status" value="1"/>
</dbReference>
<dbReference type="Gene3D" id="3.40.50.300">
    <property type="entry name" value="P-loop containing nucleotide triphosphate hydrolases"/>
    <property type="match status" value="1"/>
</dbReference>
<dbReference type="PANTHER" id="PTHR42939">
    <property type="entry name" value="ABC TRANSPORTER ATP-BINDING PROTEIN ALBC-RELATED"/>
    <property type="match status" value="1"/>
</dbReference>
<dbReference type="Pfam" id="PF00005">
    <property type="entry name" value="ABC_tran"/>
    <property type="match status" value="1"/>
</dbReference>
<comment type="caution">
    <text evidence="5">The sequence shown here is derived from an EMBL/GenBank/DDBJ whole genome shotgun (WGS) entry which is preliminary data.</text>
</comment>
<dbReference type="GO" id="GO:0005524">
    <property type="term" value="F:ATP binding"/>
    <property type="evidence" value="ECO:0007669"/>
    <property type="project" value="UniProtKB-KW"/>
</dbReference>
<name>A0ABT9MI85_9DEIO</name>
<dbReference type="EMBL" id="JAURUR010000023">
    <property type="protein sequence ID" value="MDP9766303.1"/>
    <property type="molecule type" value="Genomic_DNA"/>
</dbReference>
<sequence>MTSGVALDHLIVGYRQALLGPVSLHLENGIHVLLGRNGTGKTTLMRTIAGILPPLSGRVQVGAQGRIGYLGHRAALNEGLTVEQNLRFWHRLTRLYASPRDLNSLTEQFELQELLPRRVRQLSRGQRQRADLARLSLVEPDLLLLDEPLTGLDPVQARHLRDRMLDWSARCPLIYSTHSLPEALEMTCNFLLVQGQAVRAVNIHDLADPEADLLRALEGA</sequence>
<dbReference type="InterPro" id="IPR003439">
    <property type="entry name" value="ABC_transporter-like_ATP-bd"/>
</dbReference>
<evidence type="ECO:0000313" key="5">
    <source>
        <dbReference type="EMBL" id="MDP9766303.1"/>
    </source>
</evidence>
<evidence type="ECO:0000313" key="6">
    <source>
        <dbReference type="Proteomes" id="UP001232163"/>
    </source>
</evidence>
<keyword evidence="1" id="KW-0813">Transport</keyword>
<dbReference type="InterPro" id="IPR051782">
    <property type="entry name" value="ABC_Transporter_VariousFunc"/>
</dbReference>
<feature type="domain" description="ABC transporter" evidence="4">
    <location>
        <begin position="2"/>
        <end position="220"/>
    </location>
</feature>
<keyword evidence="2" id="KW-0547">Nucleotide-binding</keyword>
<proteinExistence type="predicted"/>
<dbReference type="RefSeq" id="WP_307469396.1">
    <property type="nucleotide sequence ID" value="NZ_JAURUR010000023.1"/>
</dbReference>
<dbReference type="PANTHER" id="PTHR42939:SF1">
    <property type="entry name" value="ABC TRANSPORTER ATP-BINDING PROTEIN ALBC-RELATED"/>
    <property type="match status" value="1"/>
</dbReference>
<organism evidence="5 6">
    <name type="scientific">Deinococcus enclensis</name>
    <dbReference type="NCBI Taxonomy" id="1049582"/>
    <lineage>
        <taxon>Bacteria</taxon>
        <taxon>Thermotogati</taxon>
        <taxon>Deinococcota</taxon>
        <taxon>Deinococci</taxon>
        <taxon>Deinococcales</taxon>
        <taxon>Deinococcaceae</taxon>
        <taxon>Deinococcus</taxon>
    </lineage>
</organism>
<evidence type="ECO:0000256" key="2">
    <source>
        <dbReference type="ARBA" id="ARBA00022741"/>
    </source>
</evidence>
<gene>
    <name evidence="5" type="ORF">QO006_003768</name>
</gene>
<evidence type="ECO:0000256" key="1">
    <source>
        <dbReference type="ARBA" id="ARBA00022448"/>
    </source>
</evidence>
<dbReference type="InterPro" id="IPR003593">
    <property type="entry name" value="AAA+_ATPase"/>
</dbReference>
<evidence type="ECO:0000256" key="3">
    <source>
        <dbReference type="ARBA" id="ARBA00022840"/>
    </source>
</evidence>
<keyword evidence="6" id="KW-1185">Reference proteome</keyword>
<reference evidence="5 6" key="1">
    <citation type="submission" date="2023-07" db="EMBL/GenBank/DDBJ databases">
        <title>Genomic Encyclopedia of Type Strains, Phase IV (KMG-IV): sequencing the most valuable type-strain genomes for metagenomic binning, comparative biology and taxonomic classification.</title>
        <authorList>
            <person name="Goeker M."/>
        </authorList>
    </citation>
    <scope>NUCLEOTIDE SEQUENCE [LARGE SCALE GENOMIC DNA]</scope>
    <source>
        <strain evidence="5 6">NIO-1023</strain>
    </source>
</reference>
<dbReference type="InterPro" id="IPR027417">
    <property type="entry name" value="P-loop_NTPase"/>
</dbReference>
<keyword evidence="3 5" id="KW-0067">ATP-binding</keyword>
<accession>A0ABT9MI85</accession>
<dbReference type="SUPFAM" id="SSF52540">
    <property type="entry name" value="P-loop containing nucleoside triphosphate hydrolases"/>
    <property type="match status" value="1"/>
</dbReference>
<protein>
    <submittedName>
        <fullName evidence="5">ABC-2 type transport system ATP-binding protein</fullName>
    </submittedName>
</protein>
<evidence type="ECO:0000259" key="4">
    <source>
        <dbReference type="PROSITE" id="PS50893"/>
    </source>
</evidence>